<feature type="region of interest" description="Disordered" evidence="1">
    <location>
        <begin position="179"/>
        <end position="202"/>
    </location>
</feature>
<organism evidence="2 3">
    <name type="scientific">Lyophyllum shimeji</name>
    <name type="common">Hon-shimeji</name>
    <name type="synonym">Tricholoma shimeji</name>
    <dbReference type="NCBI Taxonomy" id="47721"/>
    <lineage>
        <taxon>Eukaryota</taxon>
        <taxon>Fungi</taxon>
        <taxon>Dikarya</taxon>
        <taxon>Basidiomycota</taxon>
        <taxon>Agaricomycotina</taxon>
        <taxon>Agaricomycetes</taxon>
        <taxon>Agaricomycetidae</taxon>
        <taxon>Agaricales</taxon>
        <taxon>Tricholomatineae</taxon>
        <taxon>Lyophyllaceae</taxon>
        <taxon>Lyophyllum</taxon>
    </lineage>
</organism>
<keyword evidence="3" id="KW-1185">Reference proteome</keyword>
<evidence type="ECO:0000313" key="3">
    <source>
        <dbReference type="Proteomes" id="UP001063166"/>
    </source>
</evidence>
<evidence type="ECO:0000313" key="2">
    <source>
        <dbReference type="EMBL" id="GLB45641.1"/>
    </source>
</evidence>
<proteinExistence type="predicted"/>
<evidence type="ECO:0000256" key="1">
    <source>
        <dbReference type="SAM" id="MobiDB-lite"/>
    </source>
</evidence>
<comment type="caution">
    <text evidence="2">The sequence shown here is derived from an EMBL/GenBank/DDBJ whole genome shotgun (WGS) entry which is preliminary data.</text>
</comment>
<dbReference type="EMBL" id="BRPK01000025">
    <property type="protein sequence ID" value="GLB45641.1"/>
    <property type="molecule type" value="Genomic_DNA"/>
</dbReference>
<gene>
    <name evidence="2" type="ORF">LshimejAT787_2500330</name>
</gene>
<dbReference type="AlphaFoldDB" id="A0A9P3UX00"/>
<sequence>MQNVGQLCRYLSLPLIQLKPTKVVPSVASHSINRRPEFYSKFKHIEGRVPPGCNVARHDTIGQFQLFEASTKLRSCKSRTGRIFSSSVSRSAGVSCAISSTQSSRSSSSPSSSSPAACCSRIHKFAVRLVQFILGHLFRKQRVRLTTSKLRSEHLRMPLPDWRLSGTRKNSDRHRHVSSTDLHISLPPSAPQANEKNGHIPEASPKAAAVSEQIQDARPVIPSKVKGRKLSETQRTISALCLTLCVGDVNKRDLTTSSRASVAFFAWSAVSRTSAPQQFRTCFPTCCALELVVPTTLLVADRGCGFKEGINRQRGSYQAQPQSFLMLIPCLYRCCLSFEGTGTRSVTELMGFFADGVGIVAVSSF</sequence>
<accession>A0A9P3UX00</accession>
<protein>
    <submittedName>
        <fullName evidence="2">Uncharacterized protein</fullName>
    </submittedName>
</protein>
<reference evidence="2" key="1">
    <citation type="submission" date="2022-07" db="EMBL/GenBank/DDBJ databases">
        <title>The genome of Lyophyllum shimeji provides insight into the initial evolution of ectomycorrhizal fungal genome.</title>
        <authorList>
            <person name="Kobayashi Y."/>
            <person name="Shibata T."/>
            <person name="Hirakawa H."/>
            <person name="Shigenobu S."/>
            <person name="Nishiyama T."/>
            <person name="Yamada A."/>
            <person name="Hasebe M."/>
            <person name="Kawaguchi M."/>
        </authorList>
    </citation>
    <scope>NUCLEOTIDE SEQUENCE</scope>
    <source>
        <strain evidence="2">AT787</strain>
    </source>
</reference>
<name>A0A9P3UX00_LYOSH</name>
<dbReference type="Proteomes" id="UP001063166">
    <property type="component" value="Unassembled WGS sequence"/>
</dbReference>